<dbReference type="KEGG" id="ppso:QPJ95_07510"/>
<accession>A0A9Y2L2F9</accession>
<dbReference type="EMBL" id="CP127247">
    <property type="protein sequence ID" value="WIY26755.1"/>
    <property type="molecule type" value="Genomic_DNA"/>
</dbReference>
<gene>
    <name evidence="1" type="ORF">QPJ95_07510</name>
</gene>
<name>A0A9Y2L2F9_9RHOB</name>
<dbReference type="Proteomes" id="UP001238334">
    <property type="component" value="Chromosome"/>
</dbReference>
<organism evidence="1 2">
    <name type="scientific">Parasedimentitalea psychrophila</name>
    <dbReference type="NCBI Taxonomy" id="2997337"/>
    <lineage>
        <taxon>Bacteria</taxon>
        <taxon>Pseudomonadati</taxon>
        <taxon>Pseudomonadota</taxon>
        <taxon>Alphaproteobacteria</taxon>
        <taxon>Rhodobacterales</taxon>
        <taxon>Paracoccaceae</taxon>
        <taxon>Parasedimentitalea</taxon>
    </lineage>
</organism>
<protein>
    <submittedName>
        <fullName evidence="1">Glycosyltransferase family 2 protein</fullName>
    </submittedName>
</protein>
<dbReference type="AlphaFoldDB" id="A0A9Y2L2F9"/>
<proteinExistence type="predicted"/>
<keyword evidence="2" id="KW-1185">Reference proteome</keyword>
<evidence type="ECO:0000313" key="1">
    <source>
        <dbReference type="EMBL" id="WIY26755.1"/>
    </source>
</evidence>
<reference evidence="1 2" key="1">
    <citation type="submission" date="2023-06" db="EMBL/GenBank/DDBJ databases">
        <title>Parasedimentitalea psychrophila sp. nov., a psychrophilic bacterium isolated from deep-sea sediment.</title>
        <authorList>
            <person name="Li A."/>
        </authorList>
    </citation>
    <scope>NUCLEOTIDE SEQUENCE [LARGE SCALE GENOMIC DNA]</scope>
    <source>
        <strain evidence="1 2">QS115</strain>
    </source>
</reference>
<evidence type="ECO:0000313" key="2">
    <source>
        <dbReference type="Proteomes" id="UP001238334"/>
    </source>
</evidence>
<sequence>MDSYKKPLGVVTMVYEDYFFLERWYNYYRKQVGAENLYVFSHGNDPKHKEIAKDANVMNLPRDSAMYKFDRRRWRMLGHFATGLLDFYNWMIVSDVDEIVVVDPMAAANLVDHIVDKYGNVRTAPKNISPLCLELIHLPGEEPLPIEENETILSRRRIFRPNKNYSKPCLVSAPVGFGPGGHRNTLGPRHLPSDLYTLHLKYFDRDTVEARGEEKKKLVSDAGKLGSQYNQSHQWNNTQKSYYEIIETTTLAGEDIDLPEFRAALLEQFEKYSGQYIWGPAANRNLYRIPERFSGVF</sequence>
<dbReference type="RefSeq" id="WP_270920438.1">
    <property type="nucleotide sequence ID" value="NZ_CP127247.1"/>
</dbReference>
<dbReference type="Pfam" id="PF13704">
    <property type="entry name" value="Glyco_tranf_2_4"/>
    <property type="match status" value="1"/>
</dbReference>